<feature type="transmembrane region" description="Helical" evidence="1">
    <location>
        <begin position="97"/>
        <end position="115"/>
    </location>
</feature>
<reference evidence="2 3" key="1">
    <citation type="submission" date="2019-02" db="EMBL/GenBank/DDBJ databases">
        <title>Deep-cultivation of Planctomycetes and their phenomic and genomic characterization uncovers novel biology.</title>
        <authorList>
            <person name="Wiegand S."/>
            <person name="Jogler M."/>
            <person name="Boedeker C."/>
            <person name="Pinto D."/>
            <person name="Vollmers J."/>
            <person name="Rivas-Marin E."/>
            <person name="Kohn T."/>
            <person name="Peeters S.H."/>
            <person name="Heuer A."/>
            <person name="Rast P."/>
            <person name="Oberbeckmann S."/>
            <person name="Bunk B."/>
            <person name="Jeske O."/>
            <person name="Meyerdierks A."/>
            <person name="Storesund J.E."/>
            <person name="Kallscheuer N."/>
            <person name="Luecker S."/>
            <person name="Lage O.M."/>
            <person name="Pohl T."/>
            <person name="Merkel B.J."/>
            <person name="Hornburger P."/>
            <person name="Mueller R.-W."/>
            <person name="Bruemmer F."/>
            <person name="Labrenz M."/>
            <person name="Spormann A.M."/>
            <person name="Op den Camp H."/>
            <person name="Overmann J."/>
            <person name="Amann R."/>
            <person name="Jetten M.S.M."/>
            <person name="Mascher T."/>
            <person name="Medema M.H."/>
            <person name="Devos D.P."/>
            <person name="Kaster A.-K."/>
            <person name="Ovreas L."/>
            <person name="Rohde M."/>
            <person name="Galperin M.Y."/>
            <person name="Jogler C."/>
        </authorList>
    </citation>
    <scope>NUCLEOTIDE SEQUENCE [LARGE SCALE GENOMIC DNA]</scope>
    <source>
        <strain evidence="2 3">Mal52</strain>
    </source>
</reference>
<sequence>MAFFVGLNAISYFVRSGPSSGWFRMSRIGDLYEAIGFPLIVWEYGGVVGANYFFIASLGIDLLFGAVLYWQAPFLFRDVLLEEPRESHEPRRTANQYAPASLLLPFCVAMLFGFLDWHLRWLLILVSVPAVVFVFGRCTPTINRKYVYGSVLGFLLLVYFLCPFDERPAIDVLAIRCFMAWGGQWSAYQVIRAFRMWYQQKSRIEC</sequence>
<name>A0A517ZH54_9PLAN</name>
<feature type="transmembrane region" description="Helical" evidence="1">
    <location>
        <begin position="52"/>
        <end position="76"/>
    </location>
</feature>
<evidence type="ECO:0000313" key="3">
    <source>
        <dbReference type="Proteomes" id="UP000319383"/>
    </source>
</evidence>
<keyword evidence="3" id="KW-1185">Reference proteome</keyword>
<dbReference type="Proteomes" id="UP000319383">
    <property type="component" value="Chromosome"/>
</dbReference>
<organism evidence="2 3">
    <name type="scientific">Symmachiella dynata</name>
    <dbReference type="NCBI Taxonomy" id="2527995"/>
    <lineage>
        <taxon>Bacteria</taxon>
        <taxon>Pseudomonadati</taxon>
        <taxon>Planctomycetota</taxon>
        <taxon>Planctomycetia</taxon>
        <taxon>Planctomycetales</taxon>
        <taxon>Planctomycetaceae</taxon>
        <taxon>Symmachiella</taxon>
    </lineage>
</organism>
<feature type="transmembrane region" description="Helical" evidence="1">
    <location>
        <begin position="173"/>
        <end position="191"/>
    </location>
</feature>
<feature type="transmembrane region" description="Helical" evidence="1">
    <location>
        <begin position="121"/>
        <end position="139"/>
    </location>
</feature>
<feature type="transmembrane region" description="Helical" evidence="1">
    <location>
        <begin position="146"/>
        <end position="161"/>
    </location>
</feature>
<dbReference type="AlphaFoldDB" id="A0A517ZH54"/>
<accession>A0A517ZH54</accession>
<keyword evidence="1" id="KW-0472">Membrane</keyword>
<dbReference type="KEGG" id="sdyn:Mal52_02580"/>
<protein>
    <submittedName>
        <fullName evidence="2">Uncharacterized protein</fullName>
    </submittedName>
</protein>
<proteinExistence type="predicted"/>
<dbReference type="EMBL" id="CP036276">
    <property type="protein sequence ID" value="QDU41804.1"/>
    <property type="molecule type" value="Genomic_DNA"/>
</dbReference>
<evidence type="ECO:0000313" key="2">
    <source>
        <dbReference type="EMBL" id="QDU41804.1"/>
    </source>
</evidence>
<keyword evidence="1" id="KW-1133">Transmembrane helix</keyword>
<keyword evidence="1" id="KW-0812">Transmembrane</keyword>
<evidence type="ECO:0000256" key="1">
    <source>
        <dbReference type="SAM" id="Phobius"/>
    </source>
</evidence>
<gene>
    <name evidence="2" type="ORF">Mal52_02580</name>
</gene>